<dbReference type="EMBL" id="QZWG01000015">
    <property type="protein sequence ID" value="RZB65335.1"/>
    <property type="molecule type" value="Genomic_DNA"/>
</dbReference>
<dbReference type="Proteomes" id="UP000289340">
    <property type="component" value="Chromosome 15"/>
</dbReference>
<reference evidence="3 4" key="1">
    <citation type="submission" date="2018-09" db="EMBL/GenBank/DDBJ databases">
        <title>A high-quality reference genome of wild soybean provides a powerful tool to mine soybean genomes.</title>
        <authorList>
            <person name="Xie M."/>
            <person name="Chung C.Y.L."/>
            <person name="Li M.-W."/>
            <person name="Wong F.-L."/>
            <person name="Chan T.-F."/>
            <person name="Lam H.-M."/>
        </authorList>
    </citation>
    <scope>NUCLEOTIDE SEQUENCE [LARGE SCALE GENOMIC DNA]</scope>
    <source>
        <strain evidence="4">cv. W05</strain>
        <tissue evidence="3">Hypocotyl of etiolated seedlings</tissue>
    </source>
</reference>
<feature type="domain" description="Reverse transcriptase" evidence="2">
    <location>
        <begin position="274"/>
        <end position="368"/>
    </location>
</feature>
<dbReference type="Gene3D" id="3.30.70.270">
    <property type="match status" value="1"/>
</dbReference>
<protein>
    <submittedName>
        <fullName evidence="3">Transposon Ty3-G Gag-Pol polyprotein</fullName>
    </submittedName>
</protein>
<evidence type="ECO:0000259" key="2">
    <source>
        <dbReference type="Pfam" id="PF00078"/>
    </source>
</evidence>
<dbReference type="InterPro" id="IPR043128">
    <property type="entry name" value="Rev_trsase/Diguanyl_cyclase"/>
</dbReference>
<evidence type="ECO:0000313" key="4">
    <source>
        <dbReference type="Proteomes" id="UP000289340"/>
    </source>
</evidence>
<dbReference type="InterPro" id="IPR043502">
    <property type="entry name" value="DNA/RNA_pol_sf"/>
</dbReference>
<name>A0A445GVK4_GLYSO</name>
<dbReference type="CDD" id="cd01647">
    <property type="entry name" value="RT_LTR"/>
    <property type="match status" value="1"/>
</dbReference>
<comment type="caution">
    <text evidence="3">The sequence shown here is derived from an EMBL/GenBank/DDBJ whole genome shotgun (WGS) entry which is preliminary data.</text>
</comment>
<organism evidence="3 4">
    <name type="scientific">Glycine soja</name>
    <name type="common">Wild soybean</name>
    <dbReference type="NCBI Taxonomy" id="3848"/>
    <lineage>
        <taxon>Eukaryota</taxon>
        <taxon>Viridiplantae</taxon>
        <taxon>Streptophyta</taxon>
        <taxon>Embryophyta</taxon>
        <taxon>Tracheophyta</taxon>
        <taxon>Spermatophyta</taxon>
        <taxon>Magnoliopsida</taxon>
        <taxon>eudicotyledons</taxon>
        <taxon>Gunneridae</taxon>
        <taxon>Pentapetalae</taxon>
        <taxon>rosids</taxon>
        <taxon>fabids</taxon>
        <taxon>Fabales</taxon>
        <taxon>Fabaceae</taxon>
        <taxon>Papilionoideae</taxon>
        <taxon>50 kb inversion clade</taxon>
        <taxon>NPAAA clade</taxon>
        <taxon>indigoferoid/millettioid clade</taxon>
        <taxon>Phaseoleae</taxon>
        <taxon>Glycine</taxon>
        <taxon>Glycine subgen. Soja</taxon>
    </lineage>
</organism>
<dbReference type="InterPro" id="IPR000477">
    <property type="entry name" value="RT_dom"/>
</dbReference>
<proteinExistence type="predicted"/>
<evidence type="ECO:0000256" key="1">
    <source>
        <dbReference type="SAM" id="MobiDB-lite"/>
    </source>
</evidence>
<gene>
    <name evidence="3" type="ORF">D0Y65_041401</name>
</gene>
<keyword evidence="4" id="KW-1185">Reference proteome</keyword>
<evidence type="ECO:0000313" key="3">
    <source>
        <dbReference type="EMBL" id="RZB65335.1"/>
    </source>
</evidence>
<dbReference type="PANTHER" id="PTHR24559">
    <property type="entry name" value="TRANSPOSON TY3-I GAG-POL POLYPROTEIN"/>
    <property type="match status" value="1"/>
</dbReference>
<dbReference type="SUPFAM" id="SSF56672">
    <property type="entry name" value="DNA/RNA polymerases"/>
    <property type="match status" value="1"/>
</dbReference>
<feature type="region of interest" description="Disordered" evidence="1">
    <location>
        <begin position="1"/>
        <end position="22"/>
    </location>
</feature>
<dbReference type="Pfam" id="PF00078">
    <property type="entry name" value="RVT_1"/>
    <property type="match status" value="1"/>
</dbReference>
<sequence length="490" mass="55269">MDGAKPLPTPLSPTTTLQLHDGTNANDVTHYRQVLGTTPHSSSGGYYKTDIGDHGAHSEGGPLQISKSTFGSHLGNAIKLPPGSIDVVRRTPPRSIDNFDTFVDCLSSQFGQLIVQIKNLNPKVALHSMLLALRPSKFADSLCKKPPSSIDMLQDRAKGYIQMEEISRKTLNELGHIVSTPHLKMKFPTLTGEIITVKPSDMLGIHLSIICNKLVIYPQAKLVLQKKRKMGEELRKVVREEIDKLLKAQFIMEIRYSTWLPNVVMVKNANGKRCMYIDYTNLNKVFPKDAYPLPSINKLVDGMFGFQLLSFLDAYSGYNQIRMHPPDEEKTAFIMEDINFYYRVMSFGLKNVGATYQRLMGLSLQTTNRMKCQGLCGWHGRQVSQWGPTFSRLRENVRRDPQDHLIMQVLRNPELAGRMVVWSVELSEFDLQYEPRSPMKTQFMAEFLIEFAGSVQATPDWWNLYVDGASNVKGSEAGIILEGPNNITLE</sequence>
<dbReference type="InterPro" id="IPR053134">
    <property type="entry name" value="RNA-dir_DNA_polymerase"/>
</dbReference>
<dbReference type="PANTHER" id="PTHR24559:SF430">
    <property type="entry name" value="RNA-DIRECTED DNA POLYMERASE"/>
    <property type="match status" value="1"/>
</dbReference>
<dbReference type="Gene3D" id="3.10.10.10">
    <property type="entry name" value="HIV Type 1 Reverse Transcriptase, subunit A, domain 1"/>
    <property type="match status" value="1"/>
</dbReference>
<dbReference type="AlphaFoldDB" id="A0A445GVK4"/>
<accession>A0A445GVK4</accession>